<dbReference type="InterPro" id="IPR000601">
    <property type="entry name" value="PKD_dom"/>
</dbReference>
<dbReference type="Pfam" id="PF00028">
    <property type="entry name" value="Cadherin"/>
    <property type="match status" value="1"/>
</dbReference>
<dbReference type="InterPro" id="IPR005046">
    <property type="entry name" value="DUF285"/>
</dbReference>
<dbReference type="SUPFAM" id="SSF49313">
    <property type="entry name" value="Cadherin-like"/>
    <property type="match status" value="1"/>
</dbReference>
<evidence type="ECO:0000256" key="7">
    <source>
        <dbReference type="ARBA" id="ARBA00023136"/>
    </source>
</evidence>
<dbReference type="GO" id="GO:0044331">
    <property type="term" value="P:cell-cell adhesion mediated by cadherin"/>
    <property type="evidence" value="ECO:0007669"/>
    <property type="project" value="TreeGrafter"/>
</dbReference>
<keyword evidence="7" id="KW-0472">Membrane</keyword>
<dbReference type="PANTHER" id="PTHR24027:SF422">
    <property type="entry name" value="CADHERIN DOMAIN-CONTAINING PROTEIN"/>
    <property type="match status" value="1"/>
</dbReference>
<dbReference type="eggNOG" id="COG2834">
    <property type="taxonomic scope" value="Bacteria"/>
</dbReference>
<accession>A0A023C042</accession>
<dbReference type="EMBL" id="AQRA01000001">
    <property type="protein sequence ID" value="EZH75676.1"/>
    <property type="molecule type" value="Genomic_DNA"/>
</dbReference>
<dbReference type="CDD" id="cd00146">
    <property type="entry name" value="PKD"/>
    <property type="match status" value="1"/>
</dbReference>
<evidence type="ECO:0000256" key="4">
    <source>
        <dbReference type="ARBA" id="ARBA00022737"/>
    </source>
</evidence>
<evidence type="ECO:0000256" key="2">
    <source>
        <dbReference type="ARBA" id="ARBA00022692"/>
    </source>
</evidence>
<evidence type="ECO:0000256" key="3">
    <source>
        <dbReference type="ARBA" id="ARBA00022729"/>
    </source>
</evidence>
<keyword evidence="6" id="KW-1133">Transmembrane helix</keyword>
<dbReference type="GO" id="GO:0005509">
    <property type="term" value="F:calcium ion binding"/>
    <property type="evidence" value="ECO:0007669"/>
    <property type="project" value="InterPro"/>
</dbReference>
<dbReference type="STRING" id="1317122.ATO12_02485"/>
<dbReference type="RefSeq" id="WP_051575549.1">
    <property type="nucleotide sequence ID" value="NZ_AQRA01000001.1"/>
</dbReference>
<dbReference type="OrthoDB" id="9813840at2"/>
<dbReference type="GO" id="GO:0005912">
    <property type="term" value="C:adherens junction"/>
    <property type="evidence" value="ECO:0007669"/>
    <property type="project" value="TreeGrafter"/>
</dbReference>
<organism evidence="11 12">
    <name type="scientific">Aquimarina atlantica</name>
    <dbReference type="NCBI Taxonomy" id="1317122"/>
    <lineage>
        <taxon>Bacteria</taxon>
        <taxon>Pseudomonadati</taxon>
        <taxon>Bacteroidota</taxon>
        <taxon>Flavobacteriia</taxon>
        <taxon>Flavobacteriales</taxon>
        <taxon>Flavobacteriaceae</taxon>
        <taxon>Aquimarina</taxon>
    </lineage>
</organism>
<proteinExistence type="predicted"/>
<feature type="domain" description="PKD" evidence="9">
    <location>
        <begin position="127"/>
        <end position="191"/>
    </location>
</feature>
<dbReference type="GO" id="GO:0016477">
    <property type="term" value="P:cell migration"/>
    <property type="evidence" value="ECO:0007669"/>
    <property type="project" value="TreeGrafter"/>
</dbReference>
<evidence type="ECO:0000256" key="5">
    <source>
        <dbReference type="ARBA" id="ARBA00022837"/>
    </source>
</evidence>
<protein>
    <recommendedName>
        <fullName evidence="13">Cadherin domain-containing protein</fullName>
    </recommendedName>
</protein>
<comment type="caution">
    <text evidence="11">The sequence shown here is derived from an EMBL/GenBank/DDBJ whole genome shotgun (WGS) entry which is preliminary data.</text>
</comment>
<keyword evidence="3 8" id="KW-0732">Signal</keyword>
<dbReference type="GO" id="GO:0016339">
    <property type="term" value="P:calcium-dependent cell-cell adhesion via plasma membrane cell adhesion molecules"/>
    <property type="evidence" value="ECO:0007669"/>
    <property type="project" value="TreeGrafter"/>
</dbReference>
<dbReference type="InterPro" id="IPR039808">
    <property type="entry name" value="Cadherin"/>
</dbReference>
<dbReference type="InterPro" id="IPR015919">
    <property type="entry name" value="Cadherin-like_sf"/>
</dbReference>
<dbReference type="PROSITE" id="PS50093">
    <property type="entry name" value="PKD"/>
    <property type="match status" value="1"/>
</dbReference>
<evidence type="ECO:0000259" key="10">
    <source>
        <dbReference type="PROSITE" id="PS50268"/>
    </source>
</evidence>
<name>A0A023C042_9FLAO</name>
<evidence type="ECO:0000256" key="6">
    <source>
        <dbReference type="ARBA" id="ARBA00022989"/>
    </source>
</evidence>
<dbReference type="eggNOG" id="COG3291">
    <property type="taxonomic scope" value="Bacteria"/>
</dbReference>
<sequence>MKNLAKFLVLFFVLTAFLNCSNDDDPKIAQNNIPVINNQSFTVVENIADNIPIGSIEASDPDGDTLVFSISANDDNLFEISDEGILSLDDLKVLDYETSQSHTITVVVTDGKTTAEAIVTINLTDVDDTSFVTTWQTTSSNEMVIIPTRSTEFTYDYTIDWGDGTTQTGRTADATHIYSNTGIYTVSISGTFPAIVLSDNSTSQGQLRTVEQWGIIGWQTMEAAFVGVNTLIINAVDAPDLSQVTDMSSMFFAVNTLLNGNFNTWDTSNVTNMDSMFGNSSFNQDISSWDVKNVTDMRSMFRGTPFNQNIDTWDVSNVVNMFSMFRNSSFNQDISSWNVNNATNMGSMFRDTLFNQDIGSWNVNNVILCDNFASNSPLTTFNTPNFMNCTP</sequence>
<dbReference type="GO" id="GO:0008013">
    <property type="term" value="F:beta-catenin binding"/>
    <property type="evidence" value="ECO:0007669"/>
    <property type="project" value="TreeGrafter"/>
</dbReference>
<dbReference type="InterPro" id="IPR011889">
    <property type="entry name" value="Liste_lipo_26"/>
</dbReference>
<evidence type="ECO:0000313" key="12">
    <source>
        <dbReference type="Proteomes" id="UP000023541"/>
    </source>
</evidence>
<dbReference type="InterPro" id="IPR002126">
    <property type="entry name" value="Cadherin-like_dom"/>
</dbReference>
<gene>
    <name evidence="11" type="ORF">ATO12_02485</name>
</gene>
<keyword evidence="2" id="KW-0812">Transmembrane</keyword>
<evidence type="ECO:0000256" key="8">
    <source>
        <dbReference type="SAM" id="SignalP"/>
    </source>
</evidence>
<dbReference type="GO" id="GO:0016342">
    <property type="term" value="C:catenin complex"/>
    <property type="evidence" value="ECO:0007669"/>
    <property type="project" value="TreeGrafter"/>
</dbReference>
<dbReference type="NCBIfam" id="TIGR02167">
    <property type="entry name" value="Liste_lipo_26"/>
    <property type="match status" value="1"/>
</dbReference>
<dbReference type="GO" id="GO:0007156">
    <property type="term" value="P:homophilic cell adhesion via plasma membrane adhesion molecules"/>
    <property type="evidence" value="ECO:0007669"/>
    <property type="project" value="InterPro"/>
</dbReference>
<dbReference type="GO" id="GO:0045296">
    <property type="term" value="F:cadherin binding"/>
    <property type="evidence" value="ECO:0007669"/>
    <property type="project" value="TreeGrafter"/>
</dbReference>
<reference evidence="11 12" key="1">
    <citation type="submission" date="2014-04" db="EMBL/GenBank/DDBJ databases">
        <title>Aquimarina sp. 22II-S11-z7 Genome Sequencing.</title>
        <authorList>
            <person name="Lai Q."/>
        </authorList>
    </citation>
    <scope>NUCLEOTIDE SEQUENCE [LARGE SCALE GENOMIC DNA]</scope>
    <source>
        <strain evidence="11 12">22II-S11-z7</strain>
    </source>
</reference>
<dbReference type="InterPro" id="IPR035986">
    <property type="entry name" value="PKD_dom_sf"/>
</dbReference>
<feature type="domain" description="Cadherin" evidence="10">
    <location>
        <begin position="35"/>
        <end position="131"/>
    </location>
</feature>
<evidence type="ECO:0000259" key="9">
    <source>
        <dbReference type="PROSITE" id="PS50093"/>
    </source>
</evidence>
<dbReference type="PANTHER" id="PTHR24027">
    <property type="entry name" value="CADHERIN-23"/>
    <property type="match status" value="1"/>
</dbReference>
<evidence type="ECO:0008006" key="13">
    <source>
        <dbReference type="Google" id="ProtNLM"/>
    </source>
</evidence>
<dbReference type="InterPro" id="IPR013783">
    <property type="entry name" value="Ig-like_fold"/>
</dbReference>
<feature type="signal peptide" evidence="8">
    <location>
        <begin position="1"/>
        <end position="22"/>
    </location>
</feature>
<dbReference type="Pfam" id="PF03382">
    <property type="entry name" value="DUF285"/>
    <property type="match status" value="1"/>
</dbReference>
<dbReference type="Gene3D" id="2.60.40.60">
    <property type="entry name" value="Cadherins"/>
    <property type="match status" value="1"/>
</dbReference>
<dbReference type="SUPFAM" id="SSF49299">
    <property type="entry name" value="PKD domain"/>
    <property type="match status" value="1"/>
</dbReference>
<dbReference type="GO" id="GO:0034332">
    <property type="term" value="P:adherens junction organization"/>
    <property type="evidence" value="ECO:0007669"/>
    <property type="project" value="TreeGrafter"/>
</dbReference>
<comment type="subcellular location">
    <subcellularLocation>
        <location evidence="1">Membrane</location>
        <topology evidence="1">Single-pass membrane protein</topology>
    </subcellularLocation>
</comment>
<dbReference type="PROSITE" id="PS50268">
    <property type="entry name" value="CADHERIN_2"/>
    <property type="match status" value="1"/>
</dbReference>
<keyword evidence="12" id="KW-1185">Reference proteome</keyword>
<evidence type="ECO:0000313" key="11">
    <source>
        <dbReference type="EMBL" id="EZH75676.1"/>
    </source>
</evidence>
<dbReference type="AlphaFoldDB" id="A0A023C042"/>
<feature type="chain" id="PRO_5001516178" description="Cadherin domain-containing protein" evidence="8">
    <location>
        <begin position="23"/>
        <end position="391"/>
    </location>
</feature>
<keyword evidence="4" id="KW-0677">Repeat</keyword>
<dbReference type="SMART" id="SM00112">
    <property type="entry name" value="CA"/>
    <property type="match status" value="1"/>
</dbReference>
<dbReference type="CDD" id="cd11304">
    <property type="entry name" value="Cadherin_repeat"/>
    <property type="match status" value="1"/>
</dbReference>
<evidence type="ECO:0000256" key="1">
    <source>
        <dbReference type="ARBA" id="ARBA00004167"/>
    </source>
</evidence>
<dbReference type="Proteomes" id="UP000023541">
    <property type="component" value="Unassembled WGS sequence"/>
</dbReference>
<dbReference type="GO" id="GO:0000902">
    <property type="term" value="P:cell morphogenesis"/>
    <property type="evidence" value="ECO:0007669"/>
    <property type="project" value="TreeGrafter"/>
</dbReference>
<dbReference type="Gene3D" id="2.60.40.10">
    <property type="entry name" value="Immunoglobulins"/>
    <property type="match status" value="1"/>
</dbReference>
<dbReference type="GO" id="GO:0007043">
    <property type="term" value="P:cell-cell junction assembly"/>
    <property type="evidence" value="ECO:0007669"/>
    <property type="project" value="TreeGrafter"/>
</dbReference>
<keyword evidence="5" id="KW-0106">Calcium</keyword>